<keyword evidence="3" id="KW-1185">Reference proteome</keyword>
<feature type="compositionally biased region" description="Polar residues" evidence="1">
    <location>
        <begin position="143"/>
        <end position="160"/>
    </location>
</feature>
<feature type="compositionally biased region" description="Basic residues" evidence="1">
    <location>
        <begin position="171"/>
        <end position="181"/>
    </location>
</feature>
<gene>
    <name evidence="2" type="ORF">BQ2448_8067</name>
</gene>
<evidence type="ECO:0000313" key="3">
    <source>
        <dbReference type="Proteomes" id="UP000198372"/>
    </source>
</evidence>
<dbReference type="Proteomes" id="UP000198372">
    <property type="component" value="Unassembled WGS sequence"/>
</dbReference>
<dbReference type="AlphaFoldDB" id="A0A238FT67"/>
<organism evidence="2 3">
    <name type="scientific">Microbotryum intermedium</name>
    <dbReference type="NCBI Taxonomy" id="269621"/>
    <lineage>
        <taxon>Eukaryota</taxon>
        <taxon>Fungi</taxon>
        <taxon>Dikarya</taxon>
        <taxon>Basidiomycota</taxon>
        <taxon>Pucciniomycotina</taxon>
        <taxon>Microbotryomycetes</taxon>
        <taxon>Microbotryales</taxon>
        <taxon>Microbotryaceae</taxon>
        <taxon>Microbotryum</taxon>
    </lineage>
</organism>
<sequence length="282" mass="31006">MRDEITKLPGIVFQKERATVEISRHTVTGASGNIWATRTGVAISKFGKCAATQYGQDEIGKRDQVVVPYVCQLDEPKQHTAAKVACGHSPAALSLAEKLNPKVEPNKKIKFHSAHPRGNRRCKRHCRRRRRLAKRNIGHVGTSYLTFSPQGGSPAKTRQSLAKVLPARGSSAKKPHAKHPARPTNTQPATHHARRPTNTPPAASPATPHLSEAEISDQLTESLMRGQMDTGCIIGVDHLSDMQTGGWTAYSKLGYLDTKGIRYDPFEVKNPNFWLTITKVTT</sequence>
<accession>A0A238FT67</accession>
<protein>
    <submittedName>
        <fullName evidence="2">BQ2448_8067 protein</fullName>
    </submittedName>
</protein>
<proteinExistence type="predicted"/>
<dbReference type="OrthoDB" id="10483568at2759"/>
<name>A0A238FT67_9BASI</name>
<evidence type="ECO:0000256" key="1">
    <source>
        <dbReference type="SAM" id="MobiDB-lite"/>
    </source>
</evidence>
<feature type="region of interest" description="Disordered" evidence="1">
    <location>
        <begin position="142"/>
        <end position="209"/>
    </location>
</feature>
<reference evidence="3" key="1">
    <citation type="submission" date="2016-09" db="EMBL/GenBank/DDBJ databases">
        <authorList>
            <person name="Jeantristanb JTB J.-T."/>
            <person name="Ricardo R."/>
        </authorList>
    </citation>
    <scope>NUCLEOTIDE SEQUENCE [LARGE SCALE GENOMIC DNA]</scope>
</reference>
<evidence type="ECO:0000313" key="2">
    <source>
        <dbReference type="EMBL" id="SCV74428.1"/>
    </source>
</evidence>
<dbReference type="EMBL" id="FMSP01000021">
    <property type="protein sequence ID" value="SCV74428.1"/>
    <property type="molecule type" value="Genomic_DNA"/>
</dbReference>